<feature type="compositionally biased region" description="Basic and acidic residues" evidence="7">
    <location>
        <begin position="680"/>
        <end position="690"/>
    </location>
</feature>
<dbReference type="Pfam" id="PF14619">
    <property type="entry name" value="SnAC"/>
    <property type="match status" value="1"/>
</dbReference>
<dbReference type="PROSITE" id="PS51194">
    <property type="entry name" value="HELICASE_CTER"/>
    <property type="match status" value="1"/>
</dbReference>
<dbReference type="GO" id="GO:0042393">
    <property type="term" value="F:histone binding"/>
    <property type="evidence" value="ECO:0007669"/>
    <property type="project" value="InterPro"/>
</dbReference>
<keyword evidence="3" id="KW-0378">Hydrolase</keyword>
<evidence type="ECO:0000256" key="3">
    <source>
        <dbReference type="ARBA" id="ARBA00022801"/>
    </source>
</evidence>
<evidence type="ECO:0000256" key="4">
    <source>
        <dbReference type="ARBA" id="ARBA00022806"/>
    </source>
</evidence>
<dbReference type="SUPFAM" id="SSF52540">
    <property type="entry name" value="P-loop containing nucleoside triphosphate hydrolases"/>
    <property type="match status" value="2"/>
</dbReference>
<feature type="compositionally biased region" description="Polar residues" evidence="7">
    <location>
        <begin position="2912"/>
        <end position="2942"/>
    </location>
</feature>
<feature type="compositionally biased region" description="Basic and acidic residues" evidence="7">
    <location>
        <begin position="634"/>
        <end position="650"/>
    </location>
</feature>
<evidence type="ECO:0008006" key="13">
    <source>
        <dbReference type="Google" id="ProtNLM"/>
    </source>
</evidence>
<feature type="region of interest" description="Disordered" evidence="7">
    <location>
        <begin position="1848"/>
        <end position="1926"/>
    </location>
</feature>
<keyword evidence="5" id="KW-0067">ATP-binding</keyword>
<dbReference type="PROSITE" id="PS51192">
    <property type="entry name" value="HELICASE_ATP_BIND_1"/>
    <property type="match status" value="1"/>
</dbReference>
<feature type="compositionally biased region" description="Polar residues" evidence="7">
    <location>
        <begin position="153"/>
        <end position="169"/>
    </location>
</feature>
<dbReference type="Gene3D" id="3.40.50.10810">
    <property type="entry name" value="Tandem AAA-ATPase domain"/>
    <property type="match status" value="1"/>
</dbReference>
<evidence type="ECO:0000256" key="1">
    <source>
        <dbReference type="ARBA" id="ARBA00004123"/>
    </source>
</evidence>
<feature type="region of interest" description="Disordered" evidence="7">
    <location>
        <begin position="2786"/>
        <end position="2976"/>
    </location>
</feature>
<feature type="compositionally biased region" description="Polar residues" evidence="7">
    <location>
        <begin position="2216"/>
        <end position="2239"/>
    </location>
</feature>
<dbReference type="SMART" id="SM00487">
    <property type="entry name" value="DEXDc"/>
    <property type="match status" value="1"/>
</dbReference>
<dbReference type="PROSITE" id="PS51204">
    <property type="entry name" value="HSA"/>
    <property type="match status" value="1"/>
</dbReference>
<dbReference type="Proteomes" id="UP000324705">
    <property type="component" value="Chromosome 7B"/>
</dbReference>
<keyword evidence="4" id="KW-0347">Helicase</keyword>
<dbReference type="FunFam" id="3.40.50.10810:FF:000016">
    <property type="entry name" value="Chromatin structure-remodeling complex protein SYD"/>
    <property type="match status" value="1"/>
</dbReference>
<feature type="region of interest" description="Disordered" evidence="7">
    <location>
        <begin position="3082"/>
        <end position="3392"/>
    </location>
</feature>
<keyword evidence="6" id="KW-0539">Nucleus</keyword>
<feature type="region of interest" description="Disordered" evidence="7">
    <location>
        <begin position="2088"/>
        <end position="2113"/>
    </location>
</feature>
<dbReference type="Pfam" id="PF00271">
    <property type="entry name" value="Helicase_C"/>
    <property type="match status" value="1"/>
</dbReference>
<feature type="compositionally biased region" description="Gly residues" evidence="7">
    <location>
        <begin position="518"/>
        <end position="529"/>
    </location>
</feature>
<feature type="region of interest" description="Disordered" evidence="7">
    <location>
        <begin position="2214"/>
        <end position="2284"/>
    </location>
</feature>
<dbReference type="SMART" id="SM01314">
    <property type="entry name" value="SnAC"/>
    <property type="match status" value="1"/>
</dbReference>
<feature type="domain" description="HSA" evidence="10">
    <location>
        <begin position="868"/>
        <end position="942"/>
    </location>
</feature>
<dbReference type="InterPro" id="IPR014012">
    <property type="entry name" value="HSA_dom"/>
</dbReference>
<feature type="region of interest" description="Disordered" evidence="7">
    <location>
        <begin position="102"/>
        <end position="299"/>
    </location>
</feature>
<dbReference type="EMBL" id="LT934124">
    <property type="protein sequence ID" value="VAI84913.1"/>
    <property type="molecule type" value="Genomic_DNA"/>
</dbReference>
<dbReference type="GO" id="GO:0004386">
    <property type="term" value="F:helicase activity"/>
    <property type="evidence" value="ECO:0007669"/>
    <property type="project" value="UniProtKB-KW"/>
</dbReference>
<protein>
    <recommendedName>
        <fullName evidence="13">Chromatin structure-remodeling complex protein SYD</fullName>
    </recommendedName>
</protein>
<feature type="compositionally biased region" description="Basic and acidic residues" evidence="7">
    <location>
        <begin position="2868"/>
        <end position="2883"/>
    </location>
</feature>
<feature type="compositionally biased region" description="Low complexity" evidence="7">
    <location>
        <begin position="1714"/>
        <end position="1731"/>
    </location>
</feature>
<feature type="compositionally biased region" description="Basic and acidic residues" evidence="7">
    <location>
        <begin position="2845"/>
        <end position="2855"/>
    </location>
</feature>
<dbReference type="Gene3D" id="3.40.50.300">
    <property type="entry name" value="P-loop containing nucleotide triphosphate hydrolases"/>
    <property type="match status" value="1"/>
</dbReference>
<organism evidence="11 12">
    <name type="scientific">Triticum turgidum subsp. durum</name>
    <name type="common">Durum wheat</name>
    <name type="synonym">Triticum durum</name>
    <dbReference type="NCBI Taxonomy" id="4567"/>
    <lineage>
        <taxon>Eukaryota</taxon>
        <taxon>Viridiplantae</taxon>
        <taxon>Streptophyta</taxon>
        <taxon>Embryophyta</taxon>
        <taxon>Tracheophyta</taxon>
        <taxon>Spermatophyta</taxon>
        <taxon>Magnoliopsida</taxon>
        <taxon>Liliopsida</taxon>
        <taxon>Poales</taxon>
        <taxon>Poaceae</taxon>
        <taxon>BOP clade</taxon>
        <taxon>Pooideae</taxon>
        <taxon>Triticodae</taxon>
        <taxon>Triticeae</taxon>
        <taxon>Triticinae</taxon>
        <taxon>Triticum</taxon>
    </lineage>
</organism>
<feature type="compositionally biased region" description="Polar residues" evidence="7">
    <location>
        <begin position="1890"/>
        <end position="1903"/>
    </location>
</feature>
<dbReference type="GO" id="GO:0016787">
    <property type="term" value="F:hydrolase activity"/>
    <property type="evidence" value="ECO:0007669"/>
    <property type="project" value="UniProtKB-KW"/>
</dbReference>
<feature type="compositionally biased region" description="Polar residues" evidence="7">
    <location>
        <begin position="438"/>
        <end position="455"/>
    </location>
</feature>
<evidence type="ECO:0000256" key="7">
    <source>
        <dbReference type="SAM" id="MobiDB-lite"/>
    </source>
</evidence>
<dbReference type="PANTHER" id="PTHR10799">
    <property type="entry name" value="SNF2/RAD54 HELICASE FAMILY"/>
    <property type="match status" value="1"/>
</dbReference>
<sequence length="3392" mass="365692">MASSQHVEVEAAKLLQKLILESKDEPAKLATKLYVICQHMKLSGKEQSLPYQVISRAMETVVSQHGIDMDALRSSRVPFAGGPQAVDSSGLMSKDKEVIGGQSSMVGSDASQSSGQAALWHLPPGSADMARPGVYIPGRVPAGQNRGDVTGSDIHQGSMSQKSGRSSGVESPASLQMEDTRSMNSHDSLKSDEKTSKKASSSKRKRMDSKAAGDMQSEENSKSDGISSGQNIRKRKQVGKAGAQGQPSRGAEPEQSHILQGATAQVPPLPGGASFFRAHQEGPPASAGRTIDNTKPSNPFAMSQVSNFAEGLASGSIPTELQKSILGGTNMFNTGFGWNQSSQGSAIKNTQGSVANLMRPGVNVEGKINVGSQGAFNPTPTSQMDFPKIPPYMSSSFGGGSQFLDKGKDSASGNTGTELHSAAKVGVNMGIVHGSPIQERQNITRAPQRAESSLQEARLSSLPNRNVGPYQTSHISQNTPFKEQQLKQLRAQCLVFLAFRNNMQPRKVHLEIALGGGPTAEGGGAGQGGNESRVADGSVRENGNSQENSAIFGSQSDMSRLPSTSAGSIAEADSSLKDSEIKKKINIAEHEKSSMEIENIQQAVMQGTGSSSEMRSQEIASPVPSGPQQSYFQGDKRRNAPETYRTDAENLNRNLSFGGQGPSSLGGNRQHPNFEAGVLTKDRLQDEASKESYPPSRLHHMPIDGYNSNLPGKDLTPDTDRNEVEHCTQMGEMSDRSADEGDDDLFEHDDFASTPPKYTMTEKWIMDYQKRKYGENEKKVLEQQSAHKRMSASYQKLKESVSSSEDLTAKTKSVIELKKLQLLSLQRRVRSEFLSDFFKPNTADLERVKAVKKHRHGRRVKQLEKIEQKMKEERQKRIRERQKEFFADIESHRERLEDSFKAKRERLKGFNRYIKEFHKRKERIHREKLDRIQREKINLLKNNDVEGYLRMVQDAKSDRVKQLLRETEKYLQKLGAKLRGDSSMDGRSYVSGKGVTANDVEDESYQPQNYLESNEKYYQLAHSVKEIVNDQPTYLNGGKLREYQMNGLRWLVSLYNNNLNGILADEMGLGKTVQVISLLCYLMETKNDRGPFLVVVPSSVLSGWVSELNFWAPSINKIAYFGPPEERRRLFKEMIVQQKFNVLLTTYEYLMNKHDRPKLSKIQWHYIIIDEGHRIKNASCKLNADLKLYRSSHRLLLTGTPLQNNLEELWALLNFLLPNIFNSSEDFSQWFNKPFESNGDNSADEALLSEEENLLIINRLHQVLRPFVLRRLKHKVESELPGKIERLVRCEASAYQKLLMTRVEDNLGGIGAVKVRSVHNSVMELRNICNHPYLSQLHVEEIEGHLPRHYLPSIVRLCGKLEMLDRLLPKLKATGHRVLLFSTMTRLLDVMEDYLVWKKYQYLRLDGHTSGHERGALIDRFNDPDSPAFIFLLSIRAGGVGVNLQAADTVIIFDTDWNPQVDLQAQARAHRIGQKKEVLVLRLETVRTVEEQVRASAEHKLGVANQSITAGFFDNNTSAEDRREYLESLLRECKKEESAPVLDDDALNNILARSEDEIDIFESIDKQRLDDEMAVWLKVVQDGSVSGLDPSVLPPRLVSDDDLKPFCHAMKIYESSNVKNVKVNVRKKGELGGLDTKHYGRGKRAREVRSYEDQWTEEEFEKLCQAESPDSPQPGGALKDIDISKESKLEVPAESSIDPKESSIDPVEAKTVPVLAVPDSSPPVLSVPDSSPAKRRRGRPRRSDVSVSPVMSPAKAVQQEAGTTLGSSAPASTIDSAAPTATIHSTGPDVTTHSAAPVAAIKPVIGTEVKATAFVAAVPTATMKPEIGTEVTDHVVLEGSIAKEVGPAVESGHDPVAASAAPHPPAPATSRGRKTQAVETPRRRGRKPKTLSSSSAGDVNTNPVVAIGSGPASVGSPYPQGDMPSSHASLMSRFQKDLVTGRPVTSLPEGVKGISAPEGTTPVAEGKHTGTAISLDNASSLMPKIIHNEKVGFVQASSEQVFSASVPTLTAVSGGILKASHVLLADKPAEKQSASRRRRKKAPGGEDTGVSTRQRAAMKKSDGIPGTTDNVGADMSTAEKLGAVNVKDGSSLQDTPKELPNINSPPYDKSGYDSQPRTPIAVPISEAAAPSGSGNAHVAYSDITPRIPTNPDVQDKPVNLHTGAPLAAASQPQVPCKTGNDHVAVCSVVTTTHSETVTEKPLLNPVSELANVQVEPPSSSLHNSGKNISTVPSEVNSVAPSKASGRRRKGPASEPRTRSKAATAACERRARLAGPKQTSDARKLEISASPSTVVCVSSVEQQETALAEPLTAYVCEPQKNAESHVRGGMSTPMGILDAPKQIATQSITACTEETNSSLSTQTPALPISRKSNLSMGDKQGVGVDTIHGQTNMVLAAELASANDEHKLHEVHDKTADGNILQHSAAHDTLQDKTDSIAGLNLASRHRISDLEMEKDDSNTVMLPDCQTPFDASVKDSKDTLAPTEADVSDLQNEAAAIDVTSPKQDTMVVEALHTNSGGSASHLPAALRSTDSNQHAEGKGSSKNSGSKFFASGKKTEEMEGTLDKNTDHNLIQANANIALGRHSPSDDKREDSCAHVVDGGLSGSKQTLPEVVSAVNTDGSEEALNASSTHSNKDATLVCEVTKDPESHVSVSVLASAAMNAGDDCAEVHNVPSTHSERGGSMVEVDASRDDATSICEVRKDPESNVSGELSMPVGLAELELELPNQSKSSSQSSAVKADETKASINIQTTSLVESGEQKSPRNGAHEEMELAGPKIECTIQMLSPDDKSSEAHSLAQREMVSGAEQASMKDDRENKMVDVIFSSGGEQETQRADVDLPTSPRYADCEGEKDHSPKTILAGSQSFCEASDKDVAPVKDDHTDPQSEVNVVDMNGTNQDSAETEAMQIDGVSKGSSSDLPAALRSTNSNQPAEQDGLENSPSISACPKENEKLEETSDEIGGGNSNRSRTDGDSHIMNLVGYSEDSDEDDSIQVADVGDVGCKETTHDDISAVARGAEPGDGPCTEPTCETAVHVPEAISEDGHGTTALGSVQVSTTEIKDLESGRCLEHGTGTPVVLQEGTAVATEPEAKKEVDEPTQNEDVEPAAIKPEAVEHAGTEADPSKEASIPPQEETAAVALVTGPEQNEEADAPTQVEPVAIVPDSMEHASTQVDQSIETAVRLPEETSVIPGTEPEEKKVEASPQEDNVGAVAAEPEPAGTQENAEVSTQPSPMEIELAQETAMLGEAETRQQLPLPSAEGVIAEASEPPSTEVTAMKEPELLSTEPAPDGENAKLREAEAEQLSQQPSSCEAMAVTGELPSTAGAKTDGTSDVVASPAVVGEEVLNTETAPDGKNPRPSEADTAQSPPLPEEGKAVAATEPANLEEAEANDGK</sequence>
<feature type="domain" description="Helicase ATP-binding" evidence="8">
    <location>
        <begin position="1052"/>
        <end position="1219"/>
    </location>
</feature>
<accession>A0A9R1BYM6</accession>
<dbReference type="SMART" id="SM00490">
    <property type="entry name" value="HELICc"/>
    <property type="match status" value="1"/>
</dbReference>
<feature type="compositionally biased region" description="Polar residues" evidence="7">
    <location>
        <begin position="651"/>
        <end position="671"/>
    </location>
</feature>
<dbReference type="GO" id="GO:0005524">
    <property type="term" value="F:ATP binding"/>
    <property type="evidence" value="ECO:0007669"/>
    <property type="project" value="UniProtKB-KW"/>
</dbReference>
<dbReference type="Pfam" id="PF00176">
    <property type="entry name" value="SNF2-rel_dom"/>
    <property type="match status" value="1"/>
</dbReference>
<name>A0A9R1BYM6_TRITD</name>
<feature type="compositionally biased region" description="Acidic residues" evidence="7">
    <location>
        <begin position="3382"/>
        <end position="3392"/>
    </location>
</feature>
<feature type="region of interest" description="Disordered" evidence="7">
    <location>
        <begin position="1945"/>
        <end position="1966"/>
    </location>
</feature>
<feature type="region of interest" description="Disordered" evidence="7">
    <location>
        <begin position="2580"/>
        <end position="2610"/>
    </location>
</feature>
<dbReference type="InterPro" id="IPR014001">
    <property type="entry name" value="Helicase_ATP-bd"/>
</dbReference>
<evidence type="ECO:0000259" key="8">
    <source>
        <dbReference type="PROSITE" id="PS51192"/>
    </source>
</evidence>
<feature type="region of interest" description="Disordered" evidence="7">
    <location>
        <begin position="518"/>
        <end position="576"/>
    </location>
</feature>
<comment type="subcellular location">
    <subcellularLocation>
        <location evidence="1">Nucleus</location>
    </subcellularLocation>
</comment>
<evidence type="ECO:0000259" key="10">
    <source>
        <dbReference type="PROSITE" id="PS51204"/>
    </source>
</evidence>
<feature type="region of interest" description="Disordered" evidence="7">
    <location>
        <begin position="2724"/>
        <end position="2743"/>
    </location>
</feature>
<feature type="region of interest" description="Disordered" evidence="7">
    <location>
        <begin position="1714"/>
        <end position="1773"/>
    </location>
</feature>
<dbReference type="InterPro" id="IPR029295">
    <property type="entry name" value="SnAC"/>
</dbReference>
<feature type="compositionally biased region" description="Polar residues" evidence="7">
    <location>
        <begin position="3166"/>
        <end position="3176"/>
    </location>
</feature>
<feature type="region of interest" description="Disordered" evidence="7">
    <location>
        <begin position="604"/>
        <end position="721"/>
    </location>
</feature>
<feature type="region of interest" description="Disordered" evidence="7">
    <location>
        <begin position="2353"/>
        <end position="2373"/>
    </location>
</feature>
<feature type="region of interest" description="Disordered" evidence="7">
    <location>
        <begin position="2515"/>
        <end position="2549"/>
    </location>
</feature>
<feature type="compositionally biased region" description="Polar residues" evidence="7">
    <location>
        <begin position="1760"/>
        <end position="1773"/>
    </location>
</feature>
<feature type="domain" description="Helicase C-terminal" evidence="9">
    <location>
        <begin position="1363"/>
        <end position="1509"/>
    </location>
</feature>
<feature type="compositionally biased region" description="Low complexity" evidence="7">
    <location>
        <begin position="107"/>
        <end position="118"/>
    </location>
</feature>
<reference evidence="11 12" key="1">
    <citation type="submission" date="2017-09" db="EMBL/GenBank/DDBJ databases">
        <authorList>
            <consortium name="International Durum Wheat Genome Sequencing Consortium (IDWGSC)"/>
            <person name="Milanesi L."/>
        </authorList>
    </citation>
    <scope>NUCLEOTIDE SEQUENCE [LARGE SCALE GENOMIC DNA]</scope>
    <source>
        <strain evidence="12">cv. Svevo</strain>
    </source>
</reference>
<feature type="compositionally biased region" description="Basic and acidic residues" evidence="7">
    <location>
        <begin position="2809"/>
        <end position="2818"/>
    </location>
</feature>
<feature type="region of interest" description="Disordered" evidence="7">
    <location>
        <begin position="2127"/>
        <end position="2151"/>
    </location>
</feature>
<evidence type="ECO:0000256" key="2">
    <source>
        <dbReference type="ARBA" id="ARBA00022741"/>
    </source>
</evidence>
<dbReference type="FunFam" id="3.40.50.300:FF:000871">
    <property type="entry name" value="Chromatin structure-remodeling complex protein SYD"/>
    <property type="match status" value="1"/>
</dbReference>
<dbReference type="InterPro" id="IPR049730">
    <property type="entry name" value="SNF2/RAD54-like_C"/>
</dbReference>
<dbReference type="InterPro" id="IPR027417">
    <property type="entry name" value="P-loop_NTPase"/>
</dbReference>
<dbReference type="CDD" id="cd18793">
    <property type="entry name" value="SF2_C_SNF"/>
    <property type="match status" value="1"/>
</dbReference>
<feature type="compositionally biased region" description="Basic and acidic residues" evidence="7">
    <location>
        <begin position="3110"/>
        <end position="3123"/>
    </location>
</feature>
<feature type="compositionally biased region" description="Polar residues" evidence="7">
    <location>
        <begin position="3219"/>
        <end position="3230"/>
    </location>
</feature>
<feature type="region of interest" description="Disordered" evidence="7">
    <location>
        <begin position="1660"/>
        <end position="1679"/>
    </location>
</feature>
<evidence type="ECO:0000256" key="5">
    <source>
        <dbReference type="ARBA" id="ARBA00022840"/>
    </source>
</evidence>
<evidence type="ECO:0000313" key="11">
    <source>
        <dbReference type="EMBL" id="VAI84913.1"/>
    </source>
</evidence>
<evidence type="ECO:0000259" key="9">
    <source>
        <dbReference type="PROSITE" id="PS51194"/>
    </source>
</evidence>
<feature type="region of interest" description="Disordered" evidence="7">
    <location>
        <begin position="2027"/>
        <end position="2070"/>
    </location>
</feature>
<feature type="compositionally biased region" description="Basic and acidic residues" evidence="7">
    <location>
        <begin position="187"/>
        <end position="196"/>
    </location>
</feature>
<feature type="region of interest" description="Disordered" evidence="7">
    <location>
        <begin position="438"/>
        <end position="479"/>
    </location>
</feature>
<gene>
    <name evidence="11" type="ORF">TRITD_7Bv1G045780</name>
</gene>
<keyword evidence="2" id="KW-0547">Nucleotide-binding</keyword>
<proteinExistence type="predicted"/>
<evidence type="ECO:0000256" key="6">
    <source>
        <dbReference type="ARBA" id="ARBA00023242"/>
    </source>
</evidence>
<feature type="compositionally biased region" description="Polar residues" evidence="7">
    <location>
        <begin position="604"/>
        <end position="614"/>
    </location>
</feature>
<evidence type="ECO:0000313" key="12">
    <source>
        <dbReference type="Proteomes" id="UP000324705"/>
    </source>
</evidence>
<dbReference type="CDD" id="cd17996">
    <property type="entry name" value="DEXHc_SMARCA2_SMARCA4"/>
    <property type="match status" value="1"/>
</dbReference>
<feature type="compositionally biased region" description="Polar residues" evidence="7">
    <location>
        <begin position="541"/>
        <end position="567"/>
    </location>
</feature>
<feature type="compositionally biased region" description="Polar residues" evidence="7">
    <location>
        <begin position="461"/>
        <end position="479"/>
    </location>
</feature>
<dbReference type="Gramene" id="TRITD7Bv1G045780.8">
    <property type="protein sequence ID" value="TRITD7Bv1G045780.8"/>
    <property type="gene ID" value="TRITD7Bv1G045780"/>
</dbReference>
<dbReference type="GO" id="GO:0005634">
    <property type="term" value="C:nucleus"/>
    <property type="evidence" value="ECO:0007669"/>
    <property type="project" value="UniProtKB-SubCell"/>
</dbReference>
<feature type="compositionally biased region" description="Basic and acidic residues" evidence="7">
    <location>
        <begin position="2584"/>
        <end position="2594"/>
    </location>
</feature>
<dbReference type="InterPro" id="IPR000330">
    <property type="entry name" value="SNF2_N"/>
</dbReference>
<keyword evidence="12" id="KW-1185">Reference proteome</keyword>
<dbReference type="InterPro" id="IPR001650">
    <property type="entry name" value="Helicase_C-like"/>
</dbReference>
<dbReference type="InterPro" id="IPR038718">
    <property type="entry name" value="SNF2-like_sf"/>
</dbReference>